<name>A0A089LTA6_9BACL</name>
<dbReference type="InterPro" id="IPR014729">
    <property type="entry name" value="Rossmann-like_a/b/a_fold"/>
</dbReference>
<dbReference type="STRING" id="169760.PSTEL_14780"/>
<accession>A0A089LTA6</accession>
<dbReference type="OrthoDB" id="9777884at2"/>
<dbReference type="SUPFAM" id="SSF52402">
    <property type="entry name" value="Adenine nucleotide alpha hydrolases-like"/>
    <property type="match status" value="1"/>
</dbReference>
<evidence type="ECO:0000259" key="2">
    <source>
        <dbReference type="Pfam" id="PF00582"/>
    </source>
</evidence>
<dbReference type="PANTHER" id="PTHR46268">
    <property type="entry name" value="STRESS RESPONSE PROTEIN NHAX"/>
    <property type="match status" value="1"/>
</dbReference>
<dbReference type="PRINTS" id="PR01438">
    <property type="entry name" value="UNVRSLSTRESS"/>
</dbReference>
<dbReference type="EMBL" id="CP009286">
    <property type="protein sequence ID" value="AIQ64157.1"/>
    <property type="molecule type" value="Genomic_DNA"/>
</dbReference>
<comment type="similarity">
    <text evidence="1">Belongs to the universal stress protein A family.</text>
</comment>
<organism evidence="3 4">
    <name type="scientific">Paenibacillus stellifer</name>
    <dbReference type="NCBI Taxonomy" id="169760"/>
    <lineage>
        <taxon>Bacteria</taxon>
        <taxon>Bacillati</taxon>
        <taxon>Bacillota</taxon>
        <taxon>Bacilli</taxon>
        <taxon>Bacillales</taxon>
        <taxon>Paenibacillaceae</taxon>
        <taxon>Paenibacillus</taxon>
    </lineage>
</organism>
<dbReference type="HOGENOM" id="CLU_049301_16_2_9"/>
<evidence type="ECO:0000256" key="1">
    <source>
        <dbReference type="ARBA" id="ARBA00008791"/>
    </source>
</evidence>
<dbReference type="KEGG" id="pste:PSTEL_14780"/>
<dbReference type="PANTHER" id="PTHR46268:SF6">
    <property type="entry name" value="UNIVERSAL STRESS PROTEIN UP12"/>
    <property type="match status" value="1"/>
</dbReference>
<dbReference type="InterPro" id="IPR006015">
    <property type="entry name" value="Universal_stress_UspA"/>
</dbReference>
<dbReference type="InterPro" id="IPR006016">
    <property type="entry name" value="UspA"/>
</dbReference>
<evidence type="ECO:0000313" key="3">
    <source>
        <dbReference type="EMBL" id="AIQ64157.1"/>
    </source>
</evidence>
<gene>
    <name evidence="3" type="ORF">PSTEL_14780</name>
</gene>
<dbReference type="Gene3D" id="3.40.50.620">
    <property type="entry name" value="HUPs"/>
    <property type="match status" value="1"/>
</dbReference>
<dbReference type="Pfam" id="PF00582">
    <property type="entry name" value="Usp"/>
    <property type="match status" value="1"/>
</dbReference>
<feature type="domain" description="UspA" evidence="2">
    <location>
        <begin position="1"/>
        <end position="142"/>
    </location>
</feature>
<reference evidence="3 4" key="1">
    <citation type="submission" date="2014-08" db="EMBL/GenBank/DDBJ databases">
        <title>Comparative genomics of the Paenibacillus odorifer group.</title>
        <authorList>
            <person name="den Bakker H.C."/>
            <person name="Tsai Y.-C."/>
            <person name="Martin N."/>
            <person name="Korlach J."/>
            <person name="Wiedmann M."/>
        </authorList>
    </citation>
    <scope>NUCLEOTIDE SEQUENCE [LARGE SCALE GENOMIC DNA]</scope>
    <source>
        <strain evidence="3 4">DSM 14472</strain>
    </source>
</reference>
<dbReference type="AlphaFoldDB" id="A0A089LTA6"/>
<dbReference type="RefSeq" id="WP_038696219.1">
    <property type="nucleotide sequence ID" value="NZ_CP009286.1"/>
</dbReference>
<evidence type="ECO:0000313" key="4">
    <source>
        <dbReference type="Proteomes" id="UP000029507"/>
    </source>
</evidence>
<dbReference type="CDD" id="cd00293">
    <property type="entry name" value="USP-like"/>
    <property type="match status" value="1"/>
</dbReference>
<keyword evidence="4" id="KW-1185">Reference proteome</keyword>
<dbReference type="Proteomes" id="UP000029507">
    <property type="component" value="Chromosome"/>
</dbReference>
<proteinExistence type="inferred from homology"/>
<sequence length="142" mass="15697">MIKTILVASDGSKHAHHAAEKALELAKQLGSDVSITLFHVVSKTISRGELIHHNLNIRAMLEGDAHQALMRTELLFKKENIPFDLQVVMGDPAQEITRKANIESYDLVIIGSRGLNKMKELIMGSVSREVAHSVWGPVLIVK</sequence>
<protein>
    <recommendedName>
        <fullName evidence="2">UspA domain-containing protein</fullName>
    </recommendedName>
</protein>